<feature type="region of interest" description="Disordered" evidence="1">
    <location>
        <begin position="366"/>
        <end position="437"/>
    </location>
</feature>
<gene>
    <name evidence="2" type="ORF">PYCCODRAFT_138006</name>
</gene>
<feature type="compositionally biased region" description="Basic and acidic residues" evidence="1">
    <location>
        <begin position="138"/>
        <end position="150"/>
    </location>
</feature>
<feature type="region of interest" description="Disordered" evidence="1">
    <location>
        <begin position="126"/>
        <end position="340"/>
    </location>
</feature>
<dbReference type="EMBL" id="KZ084097">
    <property type="protein sequence ID" value="OSD04264.1"/>
    <property type="molecule type" value="Genomic_DNA"/>
</dbReference>
<dbReference type="AlphaFoldDB" id="A0A1Y2IUG7"/>
<accession>A0A1Y2IUG7</accession>
<reference evidence="2 3" key="1">
    <citation type="journal article" date="2015" name="Biotechnol. Biofuels">
        <title>Enhanced degradation of softwood versus hardwood by the white-rot fungus Pycnoporus coccineus.</title>
        <authorList>
            <person name="Couturier M."/>
            <person name="Navarro D."/>
            <person name="Chevret D."/>
            <person name="Henrissat B."/>
            <person name="Piumi F."/>
            <person name="Ruiz-Duenas F.J."/>
            <person name="Martinez A.T."/>
            <person name="Grigoriev I.V."/>
            <person name="Riley R."/>
            <person name="Lipzen A."/>
            <person name="Berrin J.G."/>
            <person name="Master E.R."/>
            <person name="Rosso M.N."/>
        </authorList>
    </citation>
    <scope>NUCLEOTIDE SEQUENCE [LARGE SCALE GENOMIC DNA]</scope>
    <source>
        <strain evidence="2 3">BRFM310</strain>
    </source>
</reference>
<feature type="compositionally biased region" description="Polar residues" evidence="1">
    <location>
        <begin position="258"/>
        <end position="279"/>
    </location>
</feature>
<dbReference type="OrthoDB" id="2797886at2759"/>
<name>A0A1Y2IUG7_TRAC3</name>
<feature type="compositionally biased region" description="Low complexity" evidence="1">
    <location>
        <begin position="151"/>
        <end position="169"/>
    </location>
</feature>
<sequence>MGDLVIETSDSPPPPSYEISQHEFDHKTKRVLEQSAAEPPRPRVDDDGFEIWDDAVFEAYALQDDIRSLSIKDSNLAGGSARTELSGLQDPSITEVIGGFKKAEVDAGTPLGTDPNAAGLISSQTQALNATRRRRSEKQRLSLHRTDSRRSNATTSSSSDPQASGSSSSNVPETRRPRAPRRQLTVFNDVGDVAGEEREVTPPPEFTPVGPSLDGPPYEVVFMTYEGPELESADPDSDPPGFDSPPESPDRLGEVRSTHATPSSLEPTSLDSPSNSPPTQHGRPQHRSSEATQPTHPPVIEHQLRTAHSNAKFSQRPRIPFDPQTAYSRPLPSAPQRSDLTPHAVDASAFYSHAVAAHFTANVPARLRQPVKPDRDQWSMPTPVPNRCVDPPSQVASPKPSYAYGRAAFSDTSSVSSESMSTSSHHVWSPGGSGGRR</sequence>
<feature type="compositionally biased region" description="Basic and acidic residues" evidence="1">
    <location>
        <begin position="248"/>
        <end position="257"/>
    </location>
</feature>
<evidence type="ECO:0000313" key="2">
    <source>
        <dbReference type="EMBL" id="OSD04264.1"/>
    </source>
</evidence>
<dbReference type="Proteomes" id="UP000193067">
    <property type="component" value="Unassembled WGS sequence"/>
</dbReference>
<evidence type="ECO:0000256" key="1">
    <source>
        <dbReference type="SAM" id="MobiDB-lite"/>
    </source>
</evidence>
<keyword evidence="3" id="KW-1185">Reference proteome</keyword>
<feature type="compositionally biased region" description="Low complexity" evidence="1">
    <location>
        <begin position="410"/>
        <end position="429"/>
    </location>
</feature>
<feature type="region of interest" description="Disordered" evidence="1">
    <location>
        <begin position="1"/>
        <end position="21"/>
    </location>
</feature>
<proteinExistence type="predicted"/>
<organism evidence="2 3">
    <name type="scientific">Trametes coccinea (strain BRFM310)</name>
    <name type="common">Pycnoporus coccineus</name>
    <dbReference type="NCBI Taxonomy" id="1353009"/>
    <lineage>
        <taxon>Eukaryota</taxon>
        <taxon>Fungi</taxon>
        <taxon>Dikarya</taxon>
        <taxon>Basidiomycota</taxon>
        <taxon>Agaricomycotina</taxon>
        <taxon>Agaricomycetes</taxon>
        <taxon>Polyporales</taxon>
        <taxon>Polyporaceae</taxon>
        <taxon>Trametes</taxon>
    </lineage>
</organism>
<feature type="compositionally biased region" description="Acidic residues" evidence="1">
    <location>
        <begin position="228"/>
        <end position="237"/>
    </location>
</feature>
<protein>
    <submittedName>
        <fullName evidence="2">Uncharacterized protein</fullName>
    </submittedName>
</protein>
<evidence type="ECO:0000313" key="3">
    <source>
        <dbReference type="Proteomes" id="UP000193067"/>
    </source>
</evidence>